<evidence type="ECO:0000313" key="2">
    <source>
        <dbReference type="Proteomes" id="UP000828048"/>
    </source>
</evidence>
<keyword evidence="2" id="KW-1185">Reference proteome</keyword>
<protein>
    <submittedName>
        <fullName evidence="1">Uncharacterized protein</fullName>
    </submittedName>
</protein>
<sequence>MKSPKESLDQRRITSEGADGDRRKLNRPENRRLSVLHENVLRRMEARGDKRYQKKRKLVCGEEDISSRLPDSILHQILSSIDTRSAVQTSVLSKRWRYLWTSLPNLHLDYDEFPGTDGCDIKMHRFTHFVNQVFSRRDTSNVFRFYLWSSYYLDPSLVRNCLFYAFQHNVQELILWAAYPKPLEFPTFESLTSLALVCNDFCTPPDKPLQLPALKTLQLSCCSYCCANFITQTVGNCPNLETLILDDLMLKSLNITAPNLRNLELAYKDESCNESEIVVSAPRLTSFKLEGDASPVFSGASLPCLQNAYVDLVPCFYDEWHPPDADIKQRMPLNVINMLEQLREANSVTLSVKTLEVLAMDPESLNNRPPPFCNLKHLKLITPSRSLNLPLNVNGYRCDSEKWLLKCDSYGKSFQSARMN</sequence>
<name>A0ACB7WYP3_9ERIC</name>
<dbReference type="Proteomes" id="UP000828048">
    <property type="component" value="Chromosome 2"/>
</dbReference>
<organism evidence="1 2">
    <name type="scientific">Vaccinium darrowii</name>
    <dbReference type="NCBI Taxonomy" id="229202"/>
    <lineage>
        <taxon>Eukaryota</taxon>
        <taxon>Viridiplantae</taxon>
        <taxon>Streptophyta</taxon>
        <taxon>Embryophyta</taxon>
        <taxon>Tracheophyta</taxon>
        <taxon>Spermatophyta</taxon>
        <taxon>Magnoliopsida</taxon>
        <taxon>eudicotyledons</taxon>
        <taxon>Gunneridae</taxon>
        <taxon>Pentapetalae</taxon>
        <taxon>asterids</taxon>
        <taxon>Ericales</taxon>
        <taxon>Ericaceae</taxon>
        <taxon>Vaccinioideae</taxon>
        <taxon>Vaccinieae</taxon>
        <taxon>Vaccinium</taxon>
    </lineage>
</organism>
<reference evidence="1 2" key="1">
    <citation type="journal article" date="2021" name="Hortic Res">
        <title>High-quality reference genome and annotation aids understanding of berry development for evergreen blueberry (Vaccinium darrowii).</title>
        <authorList>
            <person name="Yu J."/>
            <person name="Hulse-Kemp A.M."/>
            <person name="Babiker E."/>
            <person name="Staton M."/>
        </authorList>
    </citation>
    <scope>NUCLEOTIDE SEQUENCE [LARGE SCALE GENOMIC DNA]</scope>
    <source>
        <strain evidence="2">cv. NJ 8807/NJ 8810</strain>
        <tissue evidence="1">Young leaf</tissue>
    </source>
</reference>
<comment type="caution">
    <text evidence="1">The sequence shown here is derived from an EMBL/GenBank/DDBJ whole genome shotgun (WGS) entry which is preliminary data.</text>
</comment>
<accession>A0ACB7WYP3</accession>
<proteinExistence type="predicted"/>
<dbReference type="EMBL" id="CM037152">
    <property type="protein sequence ID" value="KAH7833622.1"/>
    <property type="molecule type" value="Genomic_DNA"/>
</dbReference>
<evidence type="ECO:0000313" key="1">
    <source>
        <dbReference type="EMBL" id="KAH7833622.1"/>
    </source>
</evidence>
<gene>
    <name evidence="1" type="ORF">Vadar_008164</name>
</gene>